<name>A0A183NT39_9TREM</name>
<keyword evidence="2" id="KW-1185">Reference proteome</keyword>
<dbReference type="STRING" id="31246.A0A183NT39"/>
<organism evidence="1 2">
    <name type="scientific">Schistosoma mattheei</name>
    <dbReference type="NCBI Taxonomy" id="31246"/>
    <lineage>
        <taxon>Eukaryota</taxon>
        <taxon>Metazoa</taxon>
        <taxon>Spiralia</taxon>
        <taxon>Lophotrochozoa</taxon>
        <taxon>Platyhelminthes</taxon>
        <taxon>Trematoda</taxon>
        <taxon>Digenea</taxon>
        <taxon>Strigeidida</taxon>
        <taxon>Schistosomatoidea</taxon>
        <taxon>Schistosomatidae</taxon>
        <taxon>Schistosoma</taxon>
    </lineage>
</organism>
<sequence>MTANVAYQLAWMELLDTENKYIHLLQDVYDKVMINKEIDCKTSVGITQIPLTQLKQKLLGNCFRVILYISSQVIAVILIYAYPLKVYSLKVCFIEEELLQSVVLRTHCENY</sequence>
<reference evidence="1 2" key="1">
    <citation type="submission" date="2018-11" db="EMBL/GenBank/DDBJ databases">
        <authorList>
            <consortium name="Pathogen Informatics"/>
        </authorList>
    </citation>
    <scope>NUCLEOTIDE SEQUENCE [LARGE SCALE GENOMIC DNA]</scope>
    <source>
        <strain>Denwood</strain>
        <strain evidence="2">Zambia</strain>
    </source>
</reference>
<evidence type="ECO:0000313" key="2">
    <source>
        <dbReference type="Proteomes" id="UP000269396"/>
    </source>
</evidence>
<dbReference type="Proteomes" id="UP000269396">
    <property type="component" value="Unassembled WGS sequence"/>
</dbReference>
<accession>A0A183NT39</accession>
<dbReference type="AlphaFoldDB" id="A0A183NT39"/>
<protein>
    <submittedName>
        <fullName evidence="1">Uncharacterized protein</fullName>
    </submittedName>
</protein>
<proteinExistence type="predicted"/>
<evidence type="ECO:0000313" key="1">
    <source>
        <dbReference type="EMBL" id="VDP27915.1"/>
    </source>
</evidence>
<dbReference type="EMBL" id="UZAL01026951">
    <property type="protein sequence ID" value="VDP27915.1"/>
    <property type="molecule type" value="Genomic_DNA"/>
</dbReference>
<gene>
    <name evidence="1" type="ORF">SMTD_LOCUS5275</name>
</gene>